<evidence type="ECO:0000313" key="4">
    <source>
        <dbReference type="Proteomes" id="UP000199771"/>
    </source>
</evidence>
<dbReference type="AlphaFoldDB" id="A0A1I2IRS3"/>
<keyword evidence="1" id="KW-1133">Transmembrane helix</keyword>
<dbReference type="PANTHER" id="PTHR13617">
    <property type="entry name" value="PROTEIN ABHD18"/>
    <property type="match status" value="1"/>
</dbReference>
<dbReference type="InterPro" id="IPR029058">
    <property type="entry name" value="AB_hydrolase_fold"/>
</dbReference>
<keyword evidence="4" id="KW-1185">Reference proteome</keyword>
<dbReference type="PANTHER" id="PTHR13617:SF14">
    <property type="entry name" value="PROTEIN ABHD18"/>
    <property type="match status" value="1"/>
</dbReference>
<evidence type="ECO:0000256" key="1">
    <source>
        <dbReference type="SAM" id="Phobius"/>
    </source>
</evidence>
<feature type="domain" description="Peptidase S9 prolyl oligopeptidase catalytic" evidence="2">
    <location>
        <begin position="326"/>
        <end position="434"/>
    </location>
</feature>
<dbReference type="RefSeq" id="WP_091532857.1">
    <property type="nucleotide sequence ID" value="NZ_FOOC01000004.1"/>
</dbReference>
<dbReference type="InterPro" id="IPR001375">
    <property type="entry name" value="Peptidase_S9_cat"/>
</dbReference>
<gene>
    <name evidence="3" type="ORF">SAMN04488120_104215</name>
</gene>
<evidence type="ECO:0000259" key="2">
    <source>
        <dbReference type="Pfam" id="PF00326"/>
    </source>
</evidence>
<dbReference type="EMBL" id="FOOC01000004">
    <property type="protein sequence ID" value="SFF45102.1"/>
    <property type="molecule type" value="Genomic_DNA"/>
</dbReference>
<dbReference type="Gene3D" id="3.40.50.1820">
    <property type="entry name" value="alpha/beta hydrolase"/>
    <property type="match status" value="1"/>
</dbReference>
<reference evidence="3 4" key="1">
    <citation type="submission" date="2016-10" db="EMBL/GenBank/DDBJ databases">
        <authorList>
            <person name="de Groot N.N."/>
        </authorList>
    </citation>
    <scope>NUCLEOTIDE SEQUENCE [LARGE SCALE GENOMIC DNA]</scope>
    <source>
        <strain evidence="3 4">DSM 23609</strain>
    </source>
</reference>
<evidence type="ECO:0000313" key="3">
    <source>
        <dbReference type="EMBL" id="SFF45102.1"/>
    </source>
</evidence>
<dbReference type="STRING" id="1076937.SAMN04488120_104215"/>
<name>A0A1I2IRS3_9GAMM</name>
<accession>A0A1I2IRS3</accession>
<dbReference type="Pfam" id="PF00326">
    <property type="entry name" value="Peptidase_S9"/>
    <property type="match status" value="1"/>
</dbReference>
<dbReference type="OrthoDB" id="5416778at2"/>
<keyword evidence="1" id="KW-0812">Transmembrane</keyword>
<feature type="transmembrane region" description="Helical" evidence="1">
    <location>
        <begin position="59"/>
        <end position="80"/>
    </location>
</feature>
<protein>
    <recommendedName>
        <fullName evidence="2">Peptidase S9 prolyl oligopeptidase catalytic domain-containing protein</fullName>
    </recommendedName>
</protein>
<sequence length="469" mass="51680">MELSPPRQWEWLGLMPIAAGLYWLLAHGGGDWWIWAVWPGALLLASGVALLLMPGDDRVLGVMGGGAVLGILATPLAWIVADLEAAFYGMVMSAASLLVAGRIGLQRQPRHAGVPPPDMSVAMDFKAGLDEALLGYFVCTATVPSGAHAERMCEESIRLEALMRERGWVTDPASLHPAPPPPDETYVERARTFGIDYEVLRFDSGFVPPMILPGADRWLGYEANRSCHVRLLRHPGPPRPWLLCLHGYRMGVPWLDLSLFSPGWLHHRLGLNLIQPVLPLHGPRREGLRSGDQFLDGDLLDLLFAEMQTLWDVRRTLAWLRTQEASPRIGVFGVSLGGYNAALLAGYEQGLDFVVAGIPVTDFAAALWRFLPPTHLRYFTSRGLDQDRYSRLLSAVSPLARPPLIGSSRLHIFAATGDRLVPPSHALALARHWQVGVSWYQGSHLSVRHERVPHAVLRQAVAGAGWMVE</sequence>
<keyword evidence="1" id="KW-0472">Membrane</keyword>
<organism evidence="3 4">
    <name type="scientific">Fontimonas thermophila</name>
    <dbReference type="NCBI Taxonomy" id="1076937"/>
    <lineage>
        <taxon>Bacteria</taxon>
        <taxon>Pseudomonadati</taxon>
        <taxon>Pseudomonadota</taxon>
        <taxon>Gammaproteobacteria</taxon>
        <taxon>Nevskiales</taxon>
        <taxon>Nevskiaceae</taxon>
        <taxon>Fontimonas</taxon>
    </lineage>
</organism>
<dbReference type="SUPFAM" id="SSF53474">
    <property type="entry name" value="alpha/beta-Hydrolases"/>
    <property type="match status" value="1"/>
</dbReference>
<dbReference type="Proteomes" id="UP000199771">
    <property type="component" value="Unassembled WGS sequence"/>
</dbReference>
<proteinExistence type="predicted"/>
<feature type="transmembrane region" description="Helical" evidence="1">
    <location>
        <begin position="32"/>
        <end position="52"/>
    </location>
</feature>